<dbReference type="AlphaFoldDB" id="A0A843VC07"/>
<keyword evidence="1" id="KW-1133">Transmembrane helix</keyword>
<dbReference type="Proteomes" id="UP000652761">
    <property type="component" value="Unassembled WGS sequence"/>
</dbReference>
<sequence>MGVWLVVLLWKCQSRLLVVPFVWKRLVVSCRESFLLACVVPAVGATMLHLAWFWCGWWHHVLVLEWFVLFRLEPWCIVLHLGWLLVFQHLGMFGFANLRRLSWFCLCVCACKALGLVFLWLHSCCVSLLDHEDDLGGEVSPFFLRLLGRGGVTDELVEERQSVVEREGGVLAIVKAPCRIPVAFYLRVATVSLSPSGLVFGGSGYAGLLWGWPSDAERDGSICRVQIRRRHPSCRDLVATGSRAVPCVPALADGPFGSFQKGCRACLCLLGLSSLHASCAISLVVAMPVLFRPAPSCCFSNSFLVAVLGGTVRCSSRTLWRVRGPGWFCLWALNLVEEVQDVGACVVRLGSHVVAPGFHELFLSRRVCAEGYFRIVLLWPDPGVVFGLTRVLVEFCFRFVGVPTALVGRDSLSQEFVTGRSWWQFAASCVASSVRCERECSVA</sequence>
<keyword evidence="1" id="KW-0812">Transmembrane</keyword>
<protein>
    <submittedName>
        <fullName evidence="2">Uncharacterized protein</fullName>
    </submittedName>
</protein>
<name>A0A843VC07_COLES</name>
<feature type="transmembrane region" description="Helical" evidence="1">
    <location>
        <begin position="33"/>
        <end position="54"/>
    </location>
</feature>
<keyword evidence="1" id="KW-0472">Membrane</keyword>
<dbReference type="EMBL" id="NMUH01001112">
    <property type="protein sequence ID" value="MQL89039.1"/>
    <property type="molecule type" value="Genomic_DNA"/>
</dbReference>
<comment type="caution">
    <text evidence="2">The sequence shown here is derived from an EMBL/GenBank/DDBJ whole genome shotgun (WGS) entry which is preliminary data.</text>
</comment>
<proteinExistence type="predicted"/>
<reference evidence="2" key="1">
    <citation type="submission" date="2017-07" db="EMBL/GenBank/DDBJ databases">
        <title>Taro Niue Genome Assembly and Annotation.</title>
        <authorList>
            <person name="Atibalentja N."/>
            <person name="Keating K."/>
            <person name="Fields C.J."/>
        </authorList>
    </citation>
    <scope>NUCLEOTIDE SEQUENCE</scope>
    <source>
        <strain evidence="2">Niue_2</strain>
        <tissue evidence="2">Leaf</tissue>
    </source>
</reference>
<feature type="transmembrane region" description="Helical" evidence="1">
    <location>
        <begin position="101"/>
        <end position="121"/>
    </location>
</feature>
<evidence type="ECO:0000313" key="2">
    <source>
        <dbReference type="EMBL" id="MQL89039.1"/>
    </source>
</evidence>
<keyword evidence="3" id="KW-1185">Reference proteome</keyword>
<feature type="transmembrane region" description="Helical" evidence="1">
    <location>
        <begin position="75"/>
        <end position="95"/>
    </location>
</feature>
<gene>
    <name evidence="2" type="ORF">Taro_021613</name>
</gene>
<evidence type="ECO:0000256" key="1">
    <source>
        <dbReference type="SAM" id="Phobius"/>
    </source>
</evidence>
<organism evidence="2 3">
    <name type="scientific">Colocasia esculenta</name>
    <name type="common">Wild taro</name>
    <name type="synonym">Arum esculentum</name>
    <dbReference type="NCBI Taxonomy" id="4460"/>
    <lineage>
        <taxon>Eukaryota</taxon>
        <taxon>Viridiplantae</taxon>
        <taxon>Streptophyta</taxon>
        <taxon>Embryophyta</taxon>
        <taxon>Tracheophyta</taxon>
        <taxon>Spermatophyta</taxon>
        <taxon>Magnoliopsida</taxon>
        <taxon>Liliopsida</taxon>
        <taxon>Araceae</taxon>
        <taxon>Aroideae</taxon>
        <taxon>Colocasieae</taxon>
        <taxon>Colocasia</taxon>
    </lineage>
</organism>
<accession>A0A843VC07</accession>
<evidence type="ECO:0000313" key="3">
    <source>
        <dbReference type="Proteomes" id="UP000652761"/>
    </source>
</evidence>